<dbReference type="EMBL" id="ABSV01002434">
    <property type="protein sequence ID" value="EDZ68675.1"/>
    <property type="molecule type" value="Genomic_DNA"/>
</dbReference>
<sequence length="94" mass="10644">MLSISCICLLFSSISFFHCDWYSVSHSSFSSICFCSTSFNISCKVEGFMVILFLTSSILSKSDALSFSNCLIFINFNFSILFCIHFPFVSALFY</sequence>
<gene>
    <name evidence="2" type="ORF">AWRI1631_163930</name>
</gene>
<dbReference type="Proteomes" id="UP000008988">
    <property type="component" value="Unassembled WGS sequence"/>
</dbReference>
<keyword evidence="1" id="KW-1133">Transmembrane helix</keyword>
<evidence type="ECO:0000313" key="3">
    <source>
        <dbReference type="Proteomes" id="UP000008988"/>
    </source>
</evidence>
<proteinExistence type="predicted"/>
<keyword evidence="1" id="KW-0812">Transmembrane</keyword>
<comment type="caution">
    <text evidence="2">The sequence shown here is derived from an EMBL/GenBank/DDBJ whole genome shotgun (WGS) entry which is preliminary data.</text>
</comment>
<protein>
    <submittedName>
        <fullName evidence="2">Uncharacterized protein</fullName>
    </submittedName>
</protein>
<evidence type="ECO:0000313" key="2">
    <source>
        <dbReference type="EMBL" id="EDZ68675.1"/>
    </source>
</evidence>
<organism evidence="2 3">
    <name type="scientific">Saccharomyces cerevisiae (strain AWRI1631)</name>
    <name type="common">Baker's yeast</name>
    <dbReference type="NCBI Taxonomy" id="545124"/>
    <lineage>
        <taxon>Eukaryota</taxon>
        <taxon>Fungi</taxon>
        <taxon>Dikarya</taxon>
        <taxon>Ascomycota</taxon>
        <taxon>Saccharomycotina</taxon>
        <taxon>Saccharomycetes</taxon>
        <taxon>Saccharomycetales</taxon>
        <taxon>Saccharomycetaceae</taxon>
        <taxon>Saccharomyces</taxon>
    </lineage>
</organism>
<dbReference type="AlphaFoldDB" id="B5VTS9"/>
<accession>B5VTS9</accession>
<keyword evidence="1" id="KW-0472">Membrane</keyword>
<reference evidence="2 3" key="1">
    <citation type="journal article" date="2008" name="FEMS Yeast Res.">
        <title>Comparative genome analysis of a Saccharomyces cerevisiae wine strain.</title>
        <authorList>
            <person name="Borneman A.R."/>
            <person name="Forgan A.H."/>
            <person name="Pretorius I.S."/>
            <person name="Chambers P.J."/>
        </authorList>
    </citation>
    <scope>NUCLEOTIDE SEQUENCE [LARGE SCALE GENOMIC DNA]</scope>
    <source>
        <strain evidence="2 3">AWRI1631</strain>
    </source>
</reference>
<feature type="transmembrane region" description="Helical" evidence="1">
    <location>
        <begin position="66"/>
        <end position="88"/>
    </location>
</feature>
<name>B5VTS9_YEAS6</name>
<evidence type="ECO:0000256" key="1">
    <source>
        <dbReference type="SAM" id="Phobius"/>
    </source>
</evidence>